<name>A0AAD6CML2_9EURO</name>
<proteinExistence type="predicted"/>
<comment type="caution">
    <text evidence="2">The sequence shown here is derived from an EMBL/GenBank/DDBJ whole genome shotgun (WGS) entry which is preliminary data.</text>
</comment>
<protein>
    <submittedName>
        <fullName evidence="2">Uncharacterized protein</fullName>
    </submittedName>
</protein>
<accession>A0AAD6CML2</accession>
<feature type="region of interest" description="Disordered" evidence="1">
    <location>
        <begin position="1"/>
        <end position="43"/>
    </location>
</feature>
<evidence type="ECO:0000256" key="1">
    <source>
        <dbReference type="SAM" id="MobiDB-lite"/>
    </source>
</evidence>
<dbReference type="EMBL" id="JAQIZZ010000008">
    <property type="protein sequence ID" value="KAJ5526180.1"/>
    <property type="molecule type" value="Genomic_DNA"/>
</dbReference>
<evidence type="ECO:0000313" key="2">
    <source>
        <dbReference type="EMBL" id="KAJ5526180.1"/>
    </source>
</evidence>
<sequence length="69" mass="7642">MRRRLLVRDAASDSHGGCRDGQHDIKPGNKLRPRGVNGRAGNKNELIGENSIVMGNMMETRSKNERALV</sequence>
<feature type="compositionally biased region" description="Basic and acidic residues" evidence="1">
    <location>
        <begin position="1"/>
        <end position="27"/>
    </location>
</feature>
<keyword evidence="3" id="KW-1185">Reference proteome</keyword>
<evidence type="ECO:0000313" key="3">
    <source>
        <dbReference type="Proteomes" id="UP001220324"/>
    </source>
</evidence>
<reference evidence="2 3" key="1">
    <citation type="journal article" date="2023" name="IMA Fungus">
        <title>Comparative genomic study of the Penicillium genus elucidates a diverse pangenome and 15 lateral gene transfer events.</title>
        <authorList>
            <person name="Petersen C."/>
            <person name="Sorensen T."/>
            <person name="Nielsen M.R."/>
            <person name="Sondergaard T.E."/>
            <person name="Sorensen J.L."/>
            <person name="Fitzpatrick D.A."/>
            <person name="Frisvad J.C."/>
            <person name="Nielsen K.L."/>
        </authorList>
    </citation>
    <scope>NUCLEOTIDE SEQUENCE [LARGE SCALE GENOMIC DNA]</scope>
    <source>
        <strain evidence="2 3">IBT 35679</strain>
    </source>
</reference>
<gene>
    <name evidence="2" type="ORF">N7494_012830</name>
</gene>
<dbReference type="Proteomes" id="UP001220324">
    <property type="component" value="Unassembled WGS sequence"/>
</dbReference>
<dbReference type="AlphaFoldDB" id="A0AAD6CML2"/>
<organism evidence="2 3">
    <name type="scientific">Penicillium frequentans</name>
    <dbReference type="NCBI Taxonomy" id="3151616"/>
    <lineage>
        <taxon>Eukaryota</taxon>
        <taxon>Fungi</taxon>
        <taxon>Dikarya</taxon>
        <taxon>Ascomycota</taxon>
        <taxon>Pezizomycotina</taxon>
        <taxon>Eurotiomycetes</taxon>
        <taxon>Eurotiomycetidae</taxon>
        <taxon>Eurotiales</taxon>
        <taxon>Aspergillaceae</taxon>
        <taxon>Penicillium</taxon>
    </lineage>
</organism>